<reference evidence="3" key="1">
    <citation type="submission" date="2016-10" db="EMBL/GenBank/DDBJ databases">
        <authorList>
            <person name="Jeantristanb JTB J.-T."/>
            <person name="Ricardo R."/>
        </authorList>
    </citation>
    <scope>NUCLEOTIDE SEQUENCE [LARGE SCALE GENOMIC DNA]</scope>
</reference>
<gene>
    <name evidence="2" type="ORF">BZ3500_MVSOF-1268-A1-R1_CHR5-2G08105</name>
</gene>
<accession>A0A2X0KIZ5</accession>
<name>A0A2X0KIZ5_9BASI</name>
<feature type="region of interest" description="Disordered" evidence="1">
    <location>
        <begin position="1"/>
        <end position="41"/>
    </location>
</feature>
<dbReference type="Proteomes" id="UP000249723">
    <property type="component" value="Unassembled WGS sequence"/>
</dbReference>
<dbReference type="AlphaFoldDB" id="A0A2X0KIZ5"/>
<feature type="compositionally biased region" description="Basic residues" evidence="1">
    <location>
        <begin position="159"/>
        <end position="175"/>
    </location>
</feature>
<dbReference type="EMBL" id="FMWP01000018">
    <property type="protein sequence ID" value="SCZ92687.1"/>
    <property type="molecule type" value="Genomic_DNA"/>
</dbReference>
<feature type="region of interest" description="Disordered" evidence="1">
    <location>
        <begin position="331"/>
        <end position="350"/>
    </location>
</feature>
<proteinExistence type="predicted"/>
<evidence type="ECO:0000313" key="3">
    <source>
        <dbReference type="Proteomes" id="UP000249723"/>
    </source>
</evidence>
<feature type="compositionally biased region" description="Basic and acidic residues" evidence="1">
    <location>
        <begin position="18"/>
        <end position="31"/>
    </location>
</feature>
<keyword evidence="3" id="KW-1185">Reference proteome</keyword>
<feature type="compositionally biased region" description="Basic and acidic residues" evidence="1">
    <location>
        <begin position="1"/>
        <end position="10"/>
    </location>
</feature>
<protein>
    <submittedName>
        <fullName evidence="2">BZ3500_MvSof-1268-A1-R1_Chr5-2g08105 protein</fullName>
    </submittedName>
</protein>
<dbReference type="OrthoDB" id="2534214at2759"/>
<evidence type="ECO:0000256" key="1">
    <source>
        <dbReference type="SAM" id="MobiDB-lite"/>
    </source>
</evidence>
<feature type="compositionally biased region" description="Basic and acidic residues" evidence="1">
    <location>
        <begin position="117"/>
        <end position="140"/>
    </location>
</feature>
<evidence type="ECO:0000313" key="2">
    <source>
        <dbReference type="EMBL" id="SCZ92687.1"/>
    </source>
</evidence>
<organism evidence="2 3">
    <name type="scientific">Microbotryum saponariae</name>
    <dbReference type="NCBI Taxonomy" id="289078"/>
    <lineage>
        <taxon>Eukaryota</taxon>
        <taxon>Fungi</taxon>
        <taxon>Dikarya</taxon>
        <taxon>Basidiomycota</taxon>
        <taxon>Pucciniomycotina</taxon>
        <taxon>Microbotryomycetes</taxon>
        <taxon>Microbotryales</taxon>
        <taxon>Microbotryaceae</taxon>
        <taxon>Microbotryum</taxon>
    </lineage>
</organism>
<sequence length="350" mass="38957">MSNTSGDDHVPSPSQSRDVWRPPNERKRNRDAPPPIPSIYELLPSLPQLAPAIQTLSSKHERSTEMRKLEHLARVLDIGPAADALTRHLEAEAKRLHQIHSAVRKSAPKYARTRSGTSRENETDEDGLSRNDETEARDGGDEQSDTAAPSSGVGSPEKARKRAKPQARTWSKRRRLAIPNVPKVDDVNVRVPPDFPSGATASSWLQSLLSSIHSHVSRRLAASYNIVLPLTVDEPFQSPSVLQHFEELHADEFASEERCFEMASERQWKKFKKALRANPLSTSQKVVGWKKEWRNADRAFEDSALVAMGILLKLHARDLCQNPERIMALSATSGAETDDDPPREPCSVAA</sequence>
<feature type="region of interest" description="Disordered" evidence="1">
    <location>
        <begin position="100"/>
        <end position="175"/>
    </location>
</feature>